<comment type="caution">
    <text evidence="1">The sequence shown here is derived from an EMBL/GenBank/DDBJ whole genome shotgun (WGS) entry which is preliminary data.</text>
</comment>
<dbReference type="AlphaFoldDB" id="A0A2P7REU4"/>
<dbReference type="EMBL" id="PXYL01000097">
    <property type="protein sequence ID" value="PSJ48736.1"/>
    <property type="molecule type" value="Genomic_DNA"/>
</dbReference>
<evidence type="ECO:0000313" key="2">
    <source>
        <dbReference type="Proteomes" id="UP000240653"/>
    </source>
</evidence>
<proteinExistence type="predicted"/>
<sequence length="85" mass="9720">VLPPYARRTGRLEHLVHHLALALGGRPAARFAQRLMLPVSNDTLLRVIRRQGLPPSPPPSVIGIDDWAWRRNHRYGTIVCDLERR</sequence>
<gene>
    <name evidence="1" type="ORF">C7I85_30405</name>
</gene>
<name>A0A2P7REU4_9HYPH</name>
<keyword evidence="2" id="KW-1185">Reference proteome</keyword>
<accession>A0A2P7REU4</accession>
<reference evidence="1 2" key="1">
    <citation type="submission" date="2018-03" db="EMBL/GenBank/DDBJ databases">
        <title>The draft genome of Mesorhizobium soli JCM 19897.</title>
        <authorList>
            <person name="Li L."/>
            <person name="Liu L."/>
            <person name="Liang L."/>
            <person name="Wang T."/>
            <person name="Zhang X."/>
        </authorList>
    </citation>
    <scope>NUCLEOTIDE SEQUENCE [LARGE SCALE GENOMIC DNA]</scope>
    <source>
        <strain evidence="1 2">JCM 19897</strain>
    </source>
</reference>
<organism evidence="1 2">
    <name type="scientific">Pseudaminobacter soli</name>
    <name type="common">ex Li et al. 2025</name>
    <dbReference type="NCBI Taxonomy" id="1295366"/>
    <lineage>
        <taxon>Bacteria</taxon>
        <taxon>Pseudomonadati</taxon>
        <taxon>Pseudomonadota</taxon>
        <taxon>Alphaproteobacteria</taxon>
        <taxon>Hyphomicrobiales</taxon>
        <taxon>Phyllobacteriaceae</taxon>
        <taxon>Pseudaminobacter</taxon>
    </lineage>
</organism>
<dbReference type="OrthoDB" id="46712at2"/>
<feature type="non-terminal residue" evidence="1">
    <location>
        <position position="85"/>
    </location>
</feature>
<dbReference type="Proteomes" id="UP000240653">
    <property type="component" value="Unassembled WGS sequence"/>
</dbReference>
<feature type="non-terminal residue" evidence="1">
    <location>
        <position position="1"/>
    </location>
</feature>
<evidence type="ECO:0000313" key="1">
    <source>
        <dbReference type="EMBL" id="PSJ48736.1"/>
    </source>
</evidence>
<protein>
    <submittedName>
        <fullName evidence="1">Transposase</fullName>
    </submittedName>
</protein>